<reference evidence="3 4" key="1">
    <citation type="submission" date="2015-12" db="EMBL/GenBank/DDBJ databases">
        <title>Haloprofundus marisrubri gen. nov., sp. nov., an extremely halophilic archaeon isolated from the Discovery deep brine-seawater interface in the Red Sea.</title>
        <authorList>
            <person name="Zhang G."/>
            <person name="Stingl U."/>
            <person name="Rashid M."/>
        </authorList>
    </citation>
    <scope>NUCLEOTIDE SEQUENCE [LARGE SCALE GENOMIC DNA]</scope>
    <source>
        <strain evidence="3 4">SB9</strain>
    </source>
</reference>
<dbReference type="RefSeq" id="WP_058582042.1">
    <property type="nucleotide sequence ID" value="NZ_LOPU01000029.1"/>
</dbReference>
<name>A0A0W1R696_9EURY</name>
<evidence type="ECO:0000313" key="4">
    <source>
        <dbReference type="Proteomes" id="UP000054387"/>
    </source>
</evidence>
<comment type="caution">
    <text evidence="3">The sequence shown here is derived from an EMBL/GenBank/DDBJ whole genome shotgun (WGS) entry which is preliminary data.</text>
</comment>
<gene>
    <name evidence="3" type="ORF">AUR64_13845</name>
</gene>
<dbReference type="STRING" id="1514971.AUR64_13845"/>
<keyword evidence="1" id="KW-0472">Membrane</keyword>
<dbReference type="EMBL" id="LOPU01000029">
    <property type="protein sequence ID" value="KTG08889.1"/>
    <property type="molecule type" value="Genomic_DNA"/>
</dbReference>
<protein>
    <recommendedName>
        <fullName evidence="2">DUF7577 domain-containing protein</fullName>
    </recommendedName>
</protein>
<feature type="domain" description="DUF7577" evidence="2">
    <location>
        <begin position="83"/>
        <end position="108"/>
    </location>
</feature>
<dbReference type="OrthoDB" id="330661at2157"/>
<keyword evidence="1" id="KW-0812">Transmembrane</keyword>
<sequence>MRALWGWILVYVLGLVVLQLLVYRYLGGEGGAFAEADSAGARHGSGDDSPEREIVRDRTGAVNVGPPTSTATAEAYGRSTAERVCPHCGAENEADTTFTFCRNCAQRLA</sequence>
<dbReference type="AlphaFoldDB" id="A0A0W1R696"/>
<organism evidence="3 4">
    <name type="scientific">Haloprofundus marisrubri</name>
    <dbReference type="NCBI Taxonomy" id="1514971"/>
    <lineage>
        <taxon>Archaea</taxon>
        <taxon>Methanobacteriati</taxon>
        <taxon>Methanobacteriota</taxon>
        <taxon>Stenosarchaea group</taxon>
        <taxon>Halobacteria</taxon>
        <taxon>Halobacteriales</taxon>
        <taxon>Haloferacaceae</taxon>
        <taxon>Haloprofundus</taxon>
    </lineage>
</organism>
<evidence type="ECO:0000313" key="3">
    <source>
        <dbReference type="EMBL" id="KTG08889.1"/>
    </source>
</evidence>
<accession>A0A0W1R696</accession>
<dbReference type="Proteomes" id="UP000054387">
    <property type="component" value="Unassembled WGS sequence"/>
</dbReference>
<keyword evidence="4" id="KW-1185">Reference proteome</keyword>
<evidence type="ECO:0000259" key="2">
    <source>
        <dbReference type="Pfam" id="PF24463"/>
    </source>
</evidence>
<dbReference type="Pfam" id="PF24463">
    <property type="entry name" value="DUF7577"/>
    <property type="match status" value="1"/>
</dbReference>
<feature type="transmembrane region" description="Helical" evidence="1">
    <location>
        <begin position="6"/>
        <end position="26"/>
    </location>
</feature>
<dbReference type="InterPro" id="IPR055999">
    <property type="entry name" value="DUF7577"/>
</dbReference>
<proteinExistence type="predicted"/>
<evidence type="ECO:0000256" key="1">
    <source>
        <dbReference type="SAM" id="Phobius"/>
    </source>
</evidence>
<keyword evidence="1" id="KW-1133">Transmembrane helix</keyword>